<dbReference type="GO" id="GO:0006935">
    <property type="term" value="P:chemotaxis"/>
    <property type="evidence" value="ECO:0007669"/>
    <property type="project" value="InterPro"/>
</dbReference>
<reference evidence="16 17" key="1">
    <citation type="journal article" date="2005" name="Nucleic Acids Res.">
        <title>Genomic blueprint of Hahella chejuensis, a marine microbe producing an algicidal agent.</title>
        <authorList>
            <person name="Jeong H."/>
            <person name="Yim J.H."/>
            <person name="Lee C."/>
            <person name="Choi S.-H."/>
            <person name="Park Y.K."/>
            <person name="Yoon S.H."/>
            <person name="Hur C.-G."/>
            <person name="Kang H.-Y."/>
            <person name="Kim D."/>
            <person name="Lee H.H."/>
            <person name="Park K.H."/>
            <person name="Park S.-H."/>
            <person name="Park H.-S."/>
            <person name="Lee H.K."/>
            <person name="Oh T.K."/>
            <person name="Kim J.F."/>
        </authorList>
    </citation>
    <scope>NUCLEOTIDE SEQUENCE [LARGE SCALE GENOMIC DNA]</scope>
    <source>
        <strain evidence="16 17">KCTC 2396</strain>
    </source>
</reference>
<feature type="domain" description="Response regulatory" evidence="13">
    <location>
        <begin position="1034"/>
        <end position="1150"/>
    </location>
</feature>
<dbReference type="PRINTS" id="PR00344">
    <property type="entry name" value="BCTRLSENSOR"/>
</dbReference>
<proteinExistence type="predicted"/>
<evidence type="ECO:0000256" key="1">
    <source>
        <dbReference type="ARBA" id="ARBA00000085"/>
    </source>
</evidence>
<evidence type="ECO:0000313" key="17">
    <source>
        <dbReference type="Proteomes" id="UP000000238"/>
    </source>
</evidence>
<evidence type="ECO:0000256" key="7">
    <source>
        <dbReference type="ARBA" id="ARBA00023012"/>
    </source>
</evidence>
<dbReference type="InterPro" id="IPR003594">
    <property type="entry name" value="HATPase_dom"/>
</dbReference>
<evidence type="ECO:0000256" key="9">
    <source>
        <dbReference type="PROSITE-ProRule" id="PRU00110"/>
    </source>
</evidence>
<evidence type="ECO:0000259" key="14">
    <source>
        <dbReference type="PROSITE" id="PS50851"/>
    </source>
</evidence>
<dbReference type="PANTHER" id="PTHR43395">
    <property type="entry name" value="SENSOR HISTIDINE KINASE CHEA"/>
    <property type="match status" value="1"/>
</dbReference>
<dbReference type="Gene3D" id="3.40.50.2300">
    <property type="match status" value="1"/>
</dbReference>
<keyword evidence="17" id="KW-1185">Reference proteome</keyword>
<dbReference type="Proteomes" id="UP000000238">
    <property type="component" value="Chromosome"/>
</dbReference>
<dbReference type="InterPro" id="IPR005467">
    <property type="entry name" value="His_kinase_dom"/>
</dbReference>
<dbReference type="InterPro" id="IPR051315">
    <property type="entry name" value="Bact_Chemotaxis_CheA"/>
</dbReference>
<dbReference type="AlphaFoldDB" id="Q2SA42"/>
<evidence type="ECO:0000259" key="15">
    <source>
        <dbReference type="PROSITE" id="PS50894"/>
    </source>
</evidence>
<dbReference type="InterPro" id="IPR008207">
    <property type="entry name" value="Sig_transdc_His_kin_Hpt_dom"/>
</dbReference>
<dbReference type="STRING" id="349521.HCH_05832"/>
<keyword evidence="7" id="KW-0902">Two-component regulatory system</keyword>
<dbReference type="InterPro" id="IPR004358">
    <property type="entry name" value="Sig_transdc_His_kin-like_C"/>
</dbReference>
<dbReference type="Pfam" id="PF01627">
    <property type="entry name" value="Hpt"/>
    <property type="match status" value="1"/>
</dbReference>
<evidence type="ECO:0000256" key="2">
    <source>
        <dbReference type="ARBA" id="ARBA00012438"/>
    </source>
</evidence>
<evidence type="ECO:0000256" key="4">
    <source>
        <dbReference type="ARBA" id="ARBA00022553"/>
    </source>
</evidence>
<dbReference type="eggNOG" id="COG0745">
    <property type="taxonomic scope" value="Bacteria"/>
</dbReference>
<dbReference type="SMART" id="SM00448">
    <property type="entry name" value="REC"/>
    <property type="match status" value="1"/>
</dbReference>
<comment type="function">
    <text evidence="8">Involved in the transmission of sensory signals from the chemoreceptors to the flagellar motors. CheA is autophosphorylated; it can transfer its phosphate group to either CheB or CheY.</text>
</comment>
<dbReference type="PROSITE" id="PS50894">
    <property type="entry name" value="HPT"/>
    <property type="match status" value="1"/>
</dbReference>
<dbReference type="HOGENOM" id="CLU_000650_2_1_6"/>
<evidence type="ECO:0000256" key="11">
    <source>
        <dbReference type="SAM" id="MobiDB-lite"/>
    </source>
</evidence>
<dbReference type="EMBL" id="CP000155">
    <property type="protein sequence ID" value="ABC32482.1"/>
    <property type="molecule type" value="Genomic_DNA"/>
</dbReference>
<dbReference type="Pfam" id="PF01584">
    <property type="entry name" value="CheW"/>
    <property type="match status" value="1"/>
</dbReference>
<dbReference type="InterPro" id="IPR001789">
    <property type="entry name" value="Sig_transdc_resp-reg_receiver"/>
</dbReference>
<feature type="domain" description="Histidine kinase" evidence="12">
    <location>
        <begin position="646"/>
        <end position="880"/>
    </location>
</feature>
<dbReference type="CDD" id="cd00088">
    <property type="entry name" value="HPT"/>
    <property type="match status" value="1"/>
</dbReference>
<dbReference type="PROSITE" id="PS50851">
    <property type="entry name" value="CHEW"/>
    <property type="match status" value="1"/>
</dbReference>
<dbReference type="PROSITE" id="PS50110">
    <property type="entry name" value="RESPONSE_REGULATORY"/>
    <property type="match status" value="1"/>
</dbReference>
<keyword evidence="5" id="KW-0808">Transferase</keyword>
<accession>Q2SA42</accession>
<evidence type="ECO:0000313" key="16">
    <source>
        <dbReference type="EMBL" id="ABC32482.1"/>
    </source>
</evidence>
<protein>
    <recommendedName>
        <fullName evidence="3">Chemotaxis protein CheA</fullName>
        <ecNumber evidence="2">2.7.13.3</ecNumber>
    </recommendedName>
</protein>
<evidence type="ECO:0000259" key="13">
    <source>
        <dbReference type="PROSITE" id="PS50110"/>
    </source>
</evidence>
<dbReference type="Pfam" id="PF00072">
    <property type="entry name" value="Response_reg"/>
    <property type="match status" value="1"/>
</dbReference>
<dbReference type="InterPro" id="IPR036061">
    <property type="entry name" value="CheW-like_dom_sf"/>
</dbReference>
<dbReference type="PROSITE" id="PS50109">
    <property type="entry name" value="HIS_KIN"/>
    <property type="match status" value="1"/>
</dbReference>
<feature type="domain" description="HPt" evidence="15">
    <location>
        <begin position="369"/>
        <end position="474"/>
    </location>
</feature>
<dbReference type="SUPFAM" id="SSF52172">
    <property type="entry name" value="CheY-like"/>
    <property type="match status" value="1"/>
</dbReference>
<sequence length="1151" mass="127399">MHKQDPVSPTVELIRTFTAELEDVAATQRTVDAELVFAALENVNDALEMAAMPELQARLQRLYANIASDGPKDPRSNETMPNFPVEAKKVWSIIDWLHRLEPLAEEQLSLQAQQNAAGPESWNDYNASQPEGAVADTNASAETIPAMEVTETETDNADELVAEVYEEDFVDIAAELGVTLPAMDVAEVTEEEPEITFDLSDFTPPADLPESHQEILASLWEETAALLPEFAKQAEKMRDSIKARHCYCELLQTLGETCAYLGLSGLQLLFDMVAIRLQSIDQVDPELADLLEQWPVLLHEYLQSGASEESCLCLMQFIDDATWGERLDEETQQAILENLVDFQLSDDEFMEETAEDAVLTPEDISLVPSDGANQEVFQAFLLDSPNHTHALFHALSSLHGDLSDKKAFLQQAQRASHTLKGAANLIGIKGVANISHAMEEIFEALADGKAAWSLEMKDMLLSAADCVSSMIDHLLGRDQPPEDALPLLNALVHWRSPEKAEAAWAAMQEHHADTEVDASPADDKVVALPSRDNAAERAPAAPAQEEASAAPAQQQFAAPQDNAGLEQLLQLAEEMSINTVQAQELYKRVQLTGFDLKGHDTRLNETRLELEGLIDSRSMARKLRPDSEHAQDLDPLEMDRYDDMHRCSHQLFEAIADVRELNQKLQDQLAMMDALMRQQHRHIDTLQHQLLSRQRVAAQVLSGRLQRCVRQACRAAGKLADLVIVGEDIQVDRELVEKLADPLMHLLRNAVDHGIEDEQSRLATGKSGQGLIALNYRQDGRFLEISLSDDGRGLDFDSIYEKAKQRGLLPADGGRPDNQSLAQLVWLPGFSTKDKATQLSGRGIGMDAVRSQVELLGGTVRFSFDDEGGCRLLIRVPVKEITQYMLLVLVGAQRFALPTAVLKQILPTHTGELEEVAGKPYLEYDGQLYPYIDLAQRLYGQPAPEGAGKPVVIAELNERTVAIAVDMLLTGEQLVVRTPGKLIPGLRGVFGLTILGDGSLVPVLNLSDLLQQNQSKQAYQTAHIITESQVDSPKILVVDDSLSVRSTLKQLLQDCGFEVVTASDGLDAVEKLRHITPNLLLVDMEMPRMDGLELTRHLRQQQDWANMPVVMLTSRSHEKHRSLAHKAGVTAYATKPYNDNELMDTIRELLT</sequence>
<evidence type="ECO:0000256" key="3">
    <source>
        <dbReference type="ARBA" id="ARBA00021495"/>
    </source>
</evidence>
<comment type="catalytic activity">
    <reaction evidence="1">
        <text>ATP + protein L-histidine = ADP + protein N-phospho-L-histidine.</text>
        <dbReference type="EC" id="2.7.13.3"/>
    </reaction>
</comment>
<dbReference type="SUPFAM" id="SSF55874">
    <property type="entry name" value="ATPase domain of HSP90 chaperone/DNA topoisomerase II/histidine kinase"/>
    <property type="match status" value="1"/>
</dbReference>
<organism evidence="16 17">
    <name type="scientific">Hahella chejuensis (strain KCTC 2396)</name>
    <dbReference type="NCBI Taxonomy" id="349521"/>
    <lineage>
        <taxon>Bacteria</taxon>
        <taxon>Pseudomonadati</taxon>
        <taxon>Pseudomonadota</taxon>
        <taxon>Gammaproteobacteria</taxon>
        <taxon>Oceanospirillales</taxon>
        <taxon>Hahellaceae</taxon>
        <taxon>Hahella</taxon>
    </lineage>
</organism>
<keyword evidence="6 16" id="KW-0418">Kinase</keyword>
<dbReference type="InterPro" id="IPR002545">
    <property type="entry name" value="CheW-lke_dom"/>
</dbReference>
<dbReference type="SUPFAM" id="SSF50341">
    <property type="entry name" value="CheW-like"/>
    <property type="match status" value="1"/>
</dbReference>
<dbReference type="SMART" id="SM00260">
    <property type="entry name" value="CheW"/>
    <property type="match status" value="1"/>
</dbReference>
<dbReference type="Gene3D" id="1.20.120.160">
    <property type="entry name" value="HPT domain"/>
    <property type="match status" value="1"/>
</dbReference>
<dbReference type="FunFam" id="3.30.565.10:FF:000016">
    <property type="entry name" value="Chemotaxis protein CheA, putative"/>
    <property type="match status" value="1"/>
</dbReference>
<dbReference type="PANTHER" id="PTHR43395:SF8">
    <property type="entry name" value="HISTIDINE KINASE"/>
    <property type="match status" value="1"/>
</dbReference>
<dbReference type="Gene3D" id="2.30.30.40">
    <property type="entry name" value="SH3 Domains"/>
    <property type="match status" value="1"/>
</dbReference>
<evidence type="ECO:0000256" key="10">
    <source>
        <dbReference type="PROSITE-ProRule" id="PRU00169"/>
    </source>
</evidence>
<feature type="region of interest" description="Disordered" evidence="11">
    <location>
        <begin position="531"/>
        <end position="555"/>
    </location>
</feature>
<dbReference type="InterPro" id="IPR036890">
    <property type="entry name" value="HATPase_C_sf"/>
</dbReference>
<dbReference type="InterPro" id="IPR036641">
    <property type="entry name" value="HPT_dom_sf"/>
</dbReference>
<dbReference type="OrthoDB" id="9803176at2"/>
<dbReference type="SMART" id="SM00387">
    <property type="entry name" value="HATPase_c"/>
    <property type="match status" value="1"/>
</dbReference>
<feature type="domain" description="CheW-like" evidence="14">
    <location>
        <begin position="882"/>
        <end position="1015"/>
    </location>
</feature>
<evidence type="ECO:0000256" key="6">
    <source>
        <dbReference type="ARBA" id="ARBA00022777"/>
    </source>
</evidence>
<feature type="modified residue" description="4-aspartylphosphate" evidence="10">
    <location>
        <position position="1083"/>
    </location>
</feature>
<dbReference type="eggNOG" id="COG2198">
    <property type="taxonomic scope" value="Bacteria"/>
</dbReference>
<keyword evidence="4 10" id="KW-0597">Phosphoprotein</keyword>
<dbReference type="RefSeq" id="WP_011399541.1">
    <property type="nucleotide sequence ID" value="NC_007645.1"/>
</dbReference>
<evidence type="ECO:0000256" key="8">
    <source>
        <dbReference type="ARBA" id="ARBA00035100"/>
    </source>
</evidence>
<gene>
    <name evidence="16" type="ordered locus">HCH_05832</name>
</gene>
<evidence type="ECO:0000256" key="5">
    <source>
        <dbReference type="ARBA" id="ARBA00022679"/>
    </source>
</evidence>
<name>Q2SA42_HAHCH</name>
<dbReference type="SUPFAM" id="SSF47226">
    <property type="entry name" value="Histidine-containing phosphotransfer domain, HPT domain"/>
    <property type="match status" value="1"/>
</dbReference>
<feature type="compositionally biased region" description="Low complexity" evidence="11">
    <location>
        <begin position="536"/>
        <end position="555"/>
    </location>
</feature>
<dbReference type="InterPro" id="IPR011006">
    <property type="entry name" value="CheY-like_superfamily"/>
</dbReference>
<evidence type="ECO:0000259" key="12">
    <source>
        <dbReference type="PROSITE" id="PS50109"/>
    </source>
</evidence>
<dbReference type="Pfam" id="PF02518">
    <property type="entry name" value="HATPase_c"/>
    <property type="match status" value="1"/>
</dbReference>
<dbReference type="eggNOG" id="COG0643">
    <property type="taxonomic scope" value="Bacteria"/>
</dbReference>
<feature type="modified residue" description="Phosphohistidine" evidence="9">
    <location>
        <position position="417"/>
    </location>
</feature>
<dbReference type="Gene3D" id="3.30.565.10">
    <property type="entry name" value="Histidine kinase-like ATPase, C-terminal domain"/>
    <property type="match status" value="1"/>
</dbReference>
<dbReference type="GO" id="GO:0000155">
    <property type="term" value="F:phosphorelay sensor kinase activity"/>
    <property type="evidence" value="ECO:0007669"/>
    <property type="project" value="UniProtKB-ARBA"/>
</dbReference>
<dbReference type="KEGG" id="hch:HCH_05832"/>
<dbReference type="EC" id="2.7.13.3" evidence="2"/>